<reference evidence="2" key="1">
    <citation type="submission" date="2018-02" db="EMBL/GenBank/DDBJ databases">
        <title>Rhizophora mucronata_Transcriptome.</title>
        <authorList>
            <person name="Meera S.P."/>
            <person name="Sreeshan A."/>
            <person name="Augustine A."/>
        </authorList>
    </citation>
    <scope>NUCLEOTIDE SEQUENCE</scope>
    <source>
        <tissue evidence="2">Leaf</tissue>
    </source>
</reference>
<dbReference type="EMBL" id="GGEC01074608">
    <property type="protein sequence ID" value="MBX55092.1"/>
    <property type="molecule type" value="Transcribed_RNA"/>
</dbReference>
<protein>
    <submittedName>
        <fullName evidence="2">Uncharacterized protein</fullName>
    </submittedName>
</protein>
<dbReference type="AlphaFoldDB" id="A0A2P2PK70"/>
<feature type="compositionally biased region" description="Basic residues" evidence="1">
    <location>
        <begin position="36"/>
        <end position="50"/>
    </location>
</feature>
<organism evidence="2">
    <name type="scientific">Rhizophora mucronata</name>
    <name type="common">Asiatic mangrove</name>
    <dbReference type="NCBI Taxonomy" id="61149"/>
    <lineage>
        <taxon>Eukaryota</taxon>
        <taxon>Viridiplantae</taxon>
        <taxon>Streptophyta</taxon>
        <taxon>Embryophyta</taxon>
        <taxon>Tracheophyta</taxon>
        <taxon>Spermatophyta</taxon>
        <taxon>Magnoliopsida</taxon>
        <taxon>eudicotyledons</taxon>
        <taxon>Gunneridae</taxon>
        <taxon>Pentapetalae</taxon>
        <taxon>rosids</taxon>
        <taxon>fabids</taxon>
        <taxon>Malpighiales</taxon>
        <taxon>Rhizophoraceae</taxon>
        <taxon>Rhizophora</taxon>
    </lineage>
</organism>
<sequence>MYLKCFSNAISFGQRIRKCVSSSKSNAANNADRFTAKVKKMKKSQIRNEE</sequence>
<evidence type="ECO:0000256" key="1">
    <source>
        <dbReference type="SAM" id="MobiDB-lite"/>
    </source>
</evidence>
<feature type="region of interest" description="Disordered" evidence="1">
    <location>
        <begin position="25"/>
        <end position="50"/>
    </location>
</feature>
<evidence type="ECO:0000313" key="2">
    <source>
        <dbReference type="EMBL" id="MBX55092.1"/>
    </source>
</evidence>
<name>A0A2P2PK70_RHIMU</name>
<proteinExistence type="predicted"/>
<accession>A0A2P2PK70</accession>